<evidence type="ECO:0000313" key="11">
    <source>
        <dbReference type="Proteomes" id="UP000070058"/>
    </source>
</evidence>
<name>A0A139SJB3_9BACT</name>
<dbReference type="OrthoDB" id="9780456at2"/>
<evidence type="ECO:0000259" key="9">
    <source>
        <dbReference type="Pfam" id="PF00793"/>
    </source>
</evidence>
<dbReference type="PANTHER" id="PTHR21057">
    <property type="entry name" value="PHOSPHO-2-DEHYDRO-3-DEOXYHEPTONATE ALDOLASE"/>
    <property type="match status" value="1"/>
</dbReference>
<dbReference type="InterPro" id="IPR006218">
    <property type="entry name" value="DAHP1/KDSA"/>
</dbReference>
<comment type="caution">
    <text evidence="10">The sequence shown here is derived from an EMBL/GenBank/DDBJ whole genome shotgun (WGS) entry which is preliminary data.</text>
</comment>
<dbReference type="Proteomes" id="UP000070058">
    <property type="component" value="Unassembled WGS sequence"/>
</dbReference>
<keyword evidence="8" id="KW-0448">Lipopolysaccharide biosynthesis</keyword>
<dbReference type="Pfam" id="PF00793">
    <property type="entry name" value="DAHP_synth_1"/>
    <property type="match status" value="1"/>
</dbReference>
<comment type="pathway">
    <text evidence="2">Bacterial outer membrane biogenesis; lipopolysaccharide biosynthesis.</text>
</comment>
<feature type="domain" description="DAHP synthetase I/KDSA" evidence="9">
    <location>
        <begin position="7"/>
        <end position="268"/>
    </location>
</feature>
<dbReference type="InterPro" id="IPR006269">
    <property type="entry name" value="KDO8P_synthase"/>
</dbReference>
<evidence type="ECO:0000256" key="8">
    <source>
        <dbReference type="HAMAP-Rule" id="MF_00056"/>
    </source>
</evidence>
<dbReference type="NCBIfam" id="TIGR01362">
    <property type="entry name" value="KDO8P_synth"/>
    <property type="match status" value="1"/>
</dbReference>
<accession>A0A139SJB3</accession>
<dbReference type="AlphaFoldDB" id="A0A139SJB3"/>
<comment type="catalytic activity">
    <reaction evidence="7 8">
        <text>D-arabinose 5-phosphate + phosphoenolpyruvate + H2O = 3-deoxy-alpha-D-manno-2-octulosonate-8-phosphate + phosphate</text>
        <dbReference type="Rhea" id="RHEA:14053"/>
        <dbReference type="ChEBI" id="CHEBI:15377"/>
        <dbReference type="ChEBI" id="CHEBI:43474"/>
        <dbReference type="ChEBI" id="CHEBI:57693"/>
        <dbReference type="ChEBI" id="CHEBI:58702"/>
        <dbReference type="ChEBI" id="CHEBI:85985"/>
        <dbReference type="EC" id="2.5.1.55"/>
    </reaction>
</comment>
<evidence type="ECO:0000256" key="3">
    <source>
        <dbReference type="ARBA" id="ARBA00004845"/>
    </source>
</evidence>
<dbReference type="GO" id="GO:0019294">
    <property type="term" value="P:keto-3-deoxy-D-manno-octulosonic acid biosynthetic process"/>
    <property type="evidence" value="ECO:0007669"/>
    <property type="project" value="UniProtKB-UniRule"/>
</dbReference>
<dbReference type="InterPro" id="IPR013785">
    <property type="entry name" value="Aldolase_TIM"/>
</dbReference>
<dbReference type="EC" id="2.5.1.55" evidence="8"/>
<keyword evidence="5 8" id="KW-0963">Cytoplasm</keyword>
<dbReference type="RefSeq" id="WP_068631095.1">
    <property type="nucleotide sequence ID" value="NZ_LSZQ01000060.1"/>
</dbReference>
<dbReference type="SUPFAM" id="SSF51569">
    <property type="entry name" value="Aldolase"/>
    <property type="match status" value="1"/>
</dbReference>
<evidence type="ECO:0000256" key="5">
    <source>
        <dbReference type="ARBA" id="ARBA00022490"/>
    </source>
</evidence>
<evidence type="ECO:0000313" key="10">
    <source>
        <dbReference type="EMBL" id="KXU34623.1"/>
    </source>
</evidence>
<comment type="similarity">
    <text evidence="4 8">Belongs to the KdsA family.</text>
</comment>
<comment type="pathway">
    <text evidence="3 8">Carbohydrate biosynthesis; 3-deoxy-D-manno-octulosonate biosynthesis; 3-deoxy-D-manno-octulosonate from D-ribulose 5-phosphate: step 2/3.</text>
</comment>
<reference evidence="11" key="1">
    <citation type="submission" date="2016-02" db="EMBL/GenBank/DDBJ databases">
        <authorList>
            <person name="Sanders J.G."/>
            <person name="Lin J.Y."/>
            <person name="Wertz J.T."/>
            <person name="Russell J.A."/>
            <person name="Moreau C.S."/>
            <person name="Powell S."/>
        </authorList>
    </citation>
    <scope>NUCLEOTIDE SEQUENCE [LARGE SCALE GENOMIC DNA]</scope>
    <source>
        <strain evidence="11">CAG34</strain>
    </source>
</reference>
<keyword evidence="11" id="KW-1185">Reference proteome</keyword>
<evidence type="ECO:0000256" key="7">
    <source>
        <dbReference type="ARBA" id="ARBA00049112"/>
    </source>
</evidence>
<dbReference type="STRING" id="1548207.AXK11_08145"/>
<dbReference type="GO" id="GO:0005737">
    <property type="term" value="C:cytoplasm"/>
    <property type="evidence" value="ECO:0007669"/>
    <property type="project" value="UniProtKB-SubCell"/>
</dbReference>
<dbReference type="EMBL" id="LSZQ01000060">
    <property type="protein sequence ID" value="KXU34623.1"/>
    <property type="molecule type" value="Genomic_DNA"/>
</dbReference>
<comment type="subcellular location">
    <subcellularLocation>
        <location evidence="1 8">Cytoplasm</location>
    </subcellularLocation>
</comment>
<evidence type="ECO:0000256" key="2">
    <source>
        <dbReference type="ARBA" id="ARBA00004756"/>
    </source>
</evidence>
<dbReference type="UniPathway" id="UPA00030"/>
<evidence type="ECO:0000256" key="1">
    <source>
        <dbReference type="ARBA" id="ARBA00004496"/>
    </source>
</evidence>
<evidence type="ECO:0000256" key="6">
    <source>
        <dbReference type="ARBA" id="ARBA00022679"/>
    </source>
</evidence>
<evidence type="ECO:0000256" key="4">
    <source>
        <dbReference type="ARBA" id="ARBA00010499"/>
    </source>
</evidence>
<proteinExistence type="inferred from homology"/>
<dbReference type="GO" id="GO:0008676">
    <property type="term" value="F:3-deoxy-8-phosphooctulonate synthase activity"/>
    <property type="evidence" value="ECO:0007669"/>
    <property type="project" value="UniProtKB-UniRule"/>
</dbReference>
<protein>
    <recommendedName>
        <fullName evidence="8">2-dehydro-3-deoxyphosphooctonate aldolase</fullName>
        <ecNumber evidence="8">2.5.1.55</ecNumber>
    </recommendedName>
    <alternativeName>
        <fullName evidence="8">3-deoxy-D-manno-octulosonic acid 8-phosphate synthase</fullName>
    </alternativeName>
    <alternativeName>
        <fullName evidence="8">KDO-8-phosphate synthase</fullName>
        <shortName evidence="8">KDO 8-P synthase</shortName>
        <shortName evidence="8">KDOPS</shortName>
    </alternativeName>
    <alternativeName>
        <fullName evidence="8">Phospho-2-dehydro-3-deoxyoctonate aldolase</fullName>
    </alternativeName>
</protein>
<gene>
    <name evidence="8" type="primary">kdsA</name>
    <name evidence="10" type="ORF">AXK11_08145</name>
</gene>
<sequence length="296" mass="31224">MSLYDPSRLLLIAGPCSLESEAICRCVAEQLVRLREAQPELCIVFKGSFDKANRTSITGPRGTGMEAGLELLALVKRDYGLPVLTDIHERAQAAPVAEVCDVLQIPAFLCRQTDLLLAAAQTGRVVNVKKGQFLSPQEMVHVTEKLRGGGERAAGGSATAAAAASAAGGPEVWQTERGTTFGYQNLVVDMRTFPILKGNGLPTIFDATHSVQLPGAGGGKSSGKREFVPPLAQAALAAGADGLFIETHPDPDRAPSDGPNMVYLHKLPALIERCLAVWRVTREPLESAAPAAPAAP</sequence>
<dbReference type="HAMAP" id="MF_00056">
    <property type="entry name" value="KDO8P_synth"/>
    <property type="match status" value="1"/>
</dbReference>
<dbReference type="Gene3D" id="3.20.20.70">
    <property type="entry name" value="Aldolase class I"/>
    <property type="match status" value="1"/>
</dbReference>
<dbReference type="NCBIfam" id="NF003543">
    <property type="entry name" value="PRK05198.1"/>
    <property type="match status" value="1"/>
</dbReference>
<dbReference type="UniPathway" id="UPA00357">
    <property type="reaction ID" value="UER00474"/>
</dbReference>
<organism evidence="10 11">
    <name type="scientific">Cephaloticoccus primus</name>
    <dbReference type="NCBI Taxonomy" id="1548207"/>
    <lineage>
        <taxon>Bacteria</taxon>
        <taxon>Pseudomonadati</taxon>
        <taxon>Verrucomicrobiota</taxon>
        <taxon>Opitutia</taxon>
        <taxon>Opitutales</taxon>
        <taxon>Opitutaceae</taxon>
        <taxon>Cephaloticoccus</taxon>
    </lineage>
</organism>
<keyword evidence="6 8" id="KW-0808">Transferase</keyword>